<dbReference type="Pfam" id="PF04082">
    <property type="entry name" value="Fungal_trans"/>
    <property type="match status" value="1"/>
</dbReference>
<dbReference type="PANTHER" id="PTHR47338:SF25">
    <property type="entry name" value="TRANSCRIPTION FACTOR"/>
    <property type="match status" value="1"/>
</dbReference>
<dbReference type="GO" id="GO:0003677">
    <property type="term" value="F:DNA binding"/>
    <property type="evidence" value="ECO:0007669"/>
    <property type="project" value="InterPro"/>
</dbReference>
<evidence type="ECO:0000256" key="4">
    <source>
        <dbReference type="ARBA" id="ARBA00023163"/>
    </source>
</evidence>
<dbReference type="OrthoDB" id="5370478at2759"/>
<dbReference type="EMBL" id="KE546988">
    <property type="protein sequence ID" value="EPY53303.1"/>
    <property type="molecule type" value="Genomic_DNA"/>
</dbReference>
<dbReference type="Gene3D" id="4.10.240.10">
    <property type="entry name" value="Zn(2)-C6 fungal-type DNA-binding domain"/>
    <property type="match status" value="1"/>
</dbReference>
<accession>S9W032</accession>
<dbReference type="Pfam" id="PF00172">
    <property type="entry name" value="Zn_clus"/>
    <property type="match status" value="1"/>
</dbReference>
<keyword evidence="5" id="KW-0539">Nucleus</keyword>
<dbReference type="GO" id="GO:0008270">
    <property type="term" value="F:zinc ion binding"/>
    <property type="evidence" value="ECO:0007669"/>
    <property type="project" value="InterPro"/>
</dbReference>
<keyword evidence="2" id="KW-0479">Metal-binding</keyword>
<keyword evidence="3" id="KW-0805">Transcription regulation</keyword>
<dbReference type="STRING" id="653667.S9W032"/>
<dbReference type="GO" id="GO:0006351">
    <property type="term" value="P:DNA-templated transcription"/>
    <property type="evidence" value="ECO:0007669"/>
    <property type="project" value="InterPro"/>
</dbReference>
<dbReference type="Proteomes" id="UP000015464">
    <property type="component" value="Unassembled WGS sequence"/>
</dbReference>
<dbReference type="CDD" id="cd00067">
    <property type="entry name" value="GAL4"/>
    <property type="match status" value="1"/>
</dbReference>
<keyword evidence="8" id="KW-1185">Reference proteome</keyword>
<dbReference type="InterPro" id="IPR001138">
    <property type="entry name" value="Zn2Cys6_DnaBD"/>
</dbReference>
<dbReference type="SUPFAM" id="SSF57701">
    <property type="entry name" value="Zn2/Cys6 DNA-binding domain"/>
    <property type="match status" value="1"/>
</dbReference>
<dbReference type="AlphaFoldDB" id="S9W032"/>
<dbReference type="GO" id="GO:0000981">
    <property type="term" value="F:DNA-binding transcription factor activity, RNA polymerase II-specific"/>
    <property type="evidence" value="ECO:0007669"/>
    <property type="project" value="InterPro"/>
</dbReference>
<name>S9W032_SCHCR</name>
<dbReference type="PANTHER" id="PTHR47338">
    <property type="entry name" value="ZN(II)2CYS6 TRANSCRIPTION FACTOR (EUROFUNG)-RELATED"/>
    <property type="match status" value="1"/>
</dbReference>
<reference evidence="7 8" key="1">
    <citation type="journal article" date="2011" name="Science">
        <title>Comparative functional genomics of the fission yeasts.</title>
        <authorList>
            <person name="Rhind N."/>
            <person name="Chen Z."/>
            <person name="Yassour M."/>
            <person name="Thompson D.A."/>
            <person name="Haas B.J."/>
            <person name="Habib N."/>
            <person name="Wapinski I."/>
            <person name="Roy S."/>
            <person name="Lin M.F."/>
            <person name="Heiman D.I."/>
            <person name="Young S.K."/>
            <person name="Furuya K."/>
            <person name="Guo Y."/>
            <person name="Pidoux A."/>
            <person name="Chen H.M."/>
            <person name="Robbertse B."/>
            <person name="Goldberg J.M."/>
            <person name="Aoki K."/>
            <person name="Bayne E.H."/>
            <person name="Berlin A.M."/>
            <person name="Desjardins C.A."/>
            <person name="Dobbs E."/>
            <person name="Dukaj L."/>
            <person name="Fan L."/>
            <person name="FitzGerald M.G."/>
            <person name="French C."/>
            <person name="Gujja S."/>
            <person name="Hansen K."/>
            <person name="Keifenheim D."/>
            <person name="Levin J.Z."/>
            <person name="Mosher R.A."/>
            <person name="Mueller C.A."/>
            <person name="Pfiffner J."/>
            <person name="Priest M."/>
            <person name="Russ C."/>
            <person name="Smialowska A."/>
            <person name="Swoboda P."/>
            <person name="Sykes S.M."/>
            <person name="Vaughn M."/>
            <person name="Vengrova S."/>
            <person name="Yoder R."/>
            <person name="Zeng Q."/>
            <person name="Allshire R."/>
            <person name="Baulcombe D."/>
            <person name="Birren B.W."/>
            <person name="Brown W."/>
            <person name="Ekwall K."/>
            <person name="Kellis M."/>
            <person name="Leatherwood J."/>
            <person name="Levin H."/>
            <person name="Margalit H."/>
            <person name="Martienssen R."/>
            <person name="Nieduszynski C.A."/>
            <person name="Spatafora J.W."/>
            <person name="Friedman N."/>
            <person name="Dalgaard J.Z."/>
            <person name="Baumann P."/>
            <person name="Niki H."/>
            <person name="Regev A."/>
            <person name="Nusbaum C."/>
        </authorList>
    </citation>
    <scope>NUCLEOTIDE SEQUENCE [LARGE SCALE GENOMIC DNA]</scope>
    <source>
        <strain evidence="8">OY26 / ATCC MYA-4695 / CBS 11777 / NBRC 106824 / NRRL Y48691</strain>
    </source>
</reference>
<evidence type="ECO:0000259" key="6">
    <source>
        <dbReference type="PROSITE" id="PS50048"/>
    </source>
</evidence>
<organism evidence="7 8">
    <name type="scientific">Schizosaccharomyces cryophilus (strain OY26 / ATCC MYA-4695 / CBS 11777 / NBRC 106824 / NRRL Y48691)</name>
    <name type="common">Fission yeast</name>
    <dbReference type="NCBI Taxonomy" id="653667"/>
    <lineage>
        <taxon>Eukaryota</taxon>
        <taxon>Fungi</taxon>
        <taxon>Dikarya</taxon>
        <taxon>Ascomycota</taxon>
        <taxon>Taphrinomycotina</taxon>
        <taxon>Schizosaccharomycetes</taxon>
        <taxon>Schizosaccharomycetales</taxon>
        <taxon>Schizosaccharomycetaceae</taxon>
        <taxon>Schizosaccharomyces</taxon>
    </lineage>
</organism>
<evidence type="ECO:0000313" key="7">
    <source>
        <dbReference type="EMBL" id="EPY53303.1"/>
    </source>
</evidence>
<dbReference type="CDD" id="cd12148">
    <property type="entry name" value="fungal_TF_MHR"/>
    <property type="match status" value="1"/>
</dbReference>
<protein>
    <submittedName>
        <fullName evidence="7">Transcription factor</fullName>
    </submittedName>
</protein>
<sequence>MMTTVEKESVPRKRRVISQVAQACLRCRQKKIKCSGEKPTCQTCMNNSVECVWPDRPNMRGKRSSPSFPNHLSSKVNSIAGQQHTHPELDTINLQIPSYFPVHSFPSTVSPSSTEPMDFSLPITNLEEQQKQLKIPSNRKLLQMWEIFLKTSYTELYGIFNKASITSQISKGSINPLLALCICTHAARFSQEEINVFKSPSAASDFYAKHAFSLLSFQLQDISLINISALLMLCLVELGAGRSSKAWLLLGMALRMADSLDLGNEFSEDSFSSLRGISNWAEGEQRRRTYWSCFMIERLFATGFMAPSKLRTISLNPNKTSIQLPSPEANFCFSQPIVTELFDGSMPQNNLEGQRQRNSSTNRVSDSLSFTMGSLIRLSDIWSDISRWVLRGGYSQDIIPPWMPQSLFQQKLASLEDWLKGLSPRLTLTDENYSVYSVPGDFSGGCFIFMHMLFHVTYVYLLRNALDLFPTNGKQVTEVFASVSERYGQAVPTAWMEMILTRVINSANTITRLSIEPLNYAMTPFFGFSALTASTIHMLNRFCIQNTNNEYLDALQFTRIDYLILRERSKYWTFNKGMLQTFKMIYNYYRSHYVEKQPFIKYKIPGFPASILEYGTTMEDSTSPLNREFPFSRHYLMPSNEFVDLRNDLDGDNGIASQDVSADFDGTTESELFITQNDLPVEEFQWRNNLFGTDDRSNLFELGRV</sequence>
<proteinExistence type="predicted"/>
<evidence type="ECO:0000313" key="8">
    <source>
        <dbReference type="Proteomes" id="UP000015464"/>
    </source>
</evidence>
<keyword evidence="4" id="KW-0804">Transcription</keyword>
<comment type="subcellular location">
    <subcellularLocation>
        <location evidence="1">Nucleus</location>
    </subcellularLocation>
</comment>
<dbReference type="PROSITE" id="PS50048">
    <property type="entry name" value="ZN2_CY6_FUNGAL_2"/>
    <property type="match status" value="1"/>
</dbReference>
<evidence type="ECO:0000256" key="1">
    <source>
        <dbReference type="ARBA" id="ARBA00004123"/>
    </source>
</evidence>
<evidence type="ECO:0000256" key="5">
    <source>
        <dbReference type="ARBA" id="ARBA00023242"/>
    </source>
</evidence>
<feature type="domain" description="Zn(2)-C6 fungal-type" evidence="6">
    <location>
        <begin position="23"/>
        <end position="53"/>
    </location>
</feature>
<dbReference type="SMART" id="SM00066">
    <property type="entry name" value="GAL4"/>
    <property type="match status" value="1"/>
</dbReference>
<dbReference type="GO" id="GO:0005634">
    <property type="term" value="C:nucleus"/>
    <property type="evidence" value="ECO:0007669"/>
    <property type="project" value="UniProtKB-SubCell"/>
</dbReference>
<dbReference type="GeneID" id="25038148"/>
<dbReference type="InterPro" id="IPR036864">
    <property type="entry name" value="Zn2-C6_fun-type_DNA-bd_sf"/>
</dbReference>
<dbReference type="PROSITE" id="PS00463">
    <property type="entry name" value="ZN2_CY6_FUNGAL_1"/>
    <property type="match status" value="1"/>
</dbReference>
<evidence type="ECO:0000256" key="3">
    <source>
        <dbReference type="ARBA" id="ARBA00023015"/>
    </source>
</evidence>
<evidence type="ECO:0000256" key="2">
    <source>
        <dbReference type="ARBA" id="ARBA00022723"/>
    </source>
</evidence>
<dbReference type="eggNOG" id="ENOG502QS5N">
    <property type="taxonomic scope" value="Eukaryota"/>
</dbReference>
<dbReference type="HOGENOM" id="CLU_029208_0_0_1"/>
<dbReference type="InterPro" id="IPR007219">
    <property type="entry name" value="XnlR_reg_dom"/>
</dbReference>
<dbReference type="SMART" id="SM00906">
    <property type="entry name" value="Fungal_trans"/>
    <property type="match status" value="1"/>
</dbReference>
<dbReference type="OMA" id="YFGWHAR"/>
<dbReference type="InterPro" id="IPR050815">
    <property type="entry name" value="TF_fung"/>
</dbReference>
<gene>
    <name evidence="7" type="ORF">SPOG_03831</name>
</gene>
<dbReference type="RefSeq" id="XP_013021549.1">
    <property type="nucleotide sequence ID" value="XM_013166095.1"/>
</dbReference>